<dbReference type="InterPro" id="IPR003661">
    <property type="entry name" value="HisK_dim/P_dom"/>
</dbReference>
<organism evidence="11 12">
    <name type="scientific">Sulfurospirillum halorespirans DSM 13726</name>
    <dbReference type="NCBI Taxonomy" id="1193502"/>
    <lineage>
        <taxon>Bacteria</taxon>
        <taxon>Pseudomonadati</taxon>
        <taxon>Campylobacterota</taxon>
        <taxon>Epsilonproteobacteria</taxon>
        <taxon>Campylobacterales</taxon>
        <taxon>Sulfurospirillaceae</taxon>
        <taxon>Sulfurospirillum</taxon>
    </lineage>
</organism>
<dbReference type="PROSITE" id="PS50109">
    <property type="entry name" value="HIS_KIN"/>
    <property type="match status" value="1"/>
</dbReference>
<dbReference type="KEGG" id="shal:SHALO_1502"/>
<feature type="transmembrane region" description="Helical" evidence="9">
    <location>
        <begin position="291"/>
        <end position="310"/>
    </location>
</feature>
<feature type="transmembrane region" description="Helical" evidence="9">
    <location>
        <begin position="317"/>
        <end position="339"/>
    </location>
</feature>
<evidence type="ECO:0000313" key="11">
    <source>
        <dbReference type="EMBL" id="AOO65277.1"/>
    </source>
</evidence>
<dbReference type="EC" id="2.7.13.3" evidence="2"/>
<dbReference type="SUPFAM" id="SSF55874">
    <property type="entry name" value="ATPase domain of HSP90 chaperone/DNA topoisomerase II/histidine kinase"/>
    <property type="match status" value="1"/>
</dbReference>
<dbReference type="Pfam" id="PF02518">
    <property type="entry name" value="HATPase_c"/>
    <property type="match status" value="1"/>
</dbReference>
<evidence type="ECO:0000256" key="8">
    <source>
        <dbReference type="ARBA" id="ARBA00023012"/>
    </source>
</evidence>
<dbReference type="AlphaFoldDB" id="A0A1D7TJV0"/>
<name>A0A1D7TJV0_9BACT</name>
<evidence type="ECO:0000256" key="9">
    <source>
        <dbReference type="SAM" id="Phobius"/>
    </source>
</evidence>
<dbReference type="PANTHER" id="PTHR43065:SF46">
    <property type="entry name" value="C4-DICARBOXYLATE TRANSPORT SENSOR PROTEIN DCTB"/>
    <property type="match status" value="1"/>
</dbReference>
<dbReference type="InterPro" id="IPR004358">
    <property type="entry name" value="Sig_transdc_His_kin-like_C"/>
</dbReference>
<dbReference type="Proteomes" id="UP000094609">
    <property type="component" value="Chromosome"/>
</dbReference>
<evidence type="ECO:0000256" key="7">
    <source>
        <dbReference type="ARBA" id="ARBA00022840"/>
    </source>
</evidence>
<keyword evidence="7" id="KW-0067">ATP-binding</keyword>
<dbReference type="InterPro" id="IPR036890">
    <property type="entry name" value="HATPase_C_sf"/>
</dbReference>
<dbReference type="SMART" id="SM00387">
    <property type="entry name" value="HATPase_c"/>
    <property type="match status" value="1"/>
</dbReference>
<dbReference type="Gene3D" id="3.30.565.10">
    <property type="entry name" value="Histidine kinase-like ATPase, C-terminal domain"/>
    <property type="match status" value="1"/>
</dbReference>
<feature type="transmembrane region" description="Helical" evidence="9">
    <location>
        <begin position="262"/>
        <end position="285"/>
    </location>
</feature>
<dbReference type="PRINTS" id="PR00344">
    <property type="entry name" value="BCTRLSENSOR"/>
</dbReference>
<protein>
    <recommendedName>
        <fullName evidence="2">histidine kinase</fullName>
        <ecNumber evidence="2">2.7.13.3</ecNumber>
    </recommendedName>
</protein>
<sequence>MKFFFLFFLLTLSLFSGVITLNEEKLLLHRNTYLLNENIFIEDALKHSDFIKNNNLSVFLRKQFTKNYWLKIPLKNTLNKELDKTLLFYWKNINLQVYYSKDNKIIETKSVSDGINNGISYYSFIIGPNEESTIYIKVNDHPLVDDFSAAYIINTEQLISEISNYESVYKHGLLFGILLTILFASLFMYFMTSLKSYFYYVLFVMSIIFITSNLHWSFYSALSPYLEKSILYNIMKVANPFSILMTLTLFTKEFFDLKYKHATINSILNFYMLSCILMVIIQFIFSNGSLIIFYPGILLPGFILIGLIMLKQDKLQASLYSIAMILLIYPLFMESFIRIFNFDGVQNMNNYLQVTSTLCSLCLSIVTYIKLLSILEEKRQFEKEILVRSRFSAMGEMIANIAHQWRQPLSHLSSIVVNIDMHSQLDKLSPKTLQDKLNEMHLQIRHMTNTIEDFMNFFSQKKQKSTFSCKEIIDDSLSFMRTSFESNHIQIYTQCDAMFEINTYKNELIQVIITILTNAKDALKDNPEEDRKIYFKTSKNEISISDNAGGIDSKIIHRIFEPYFSTKLEKNGTGLGLYTAKIIMENNIKGSIQVANNKRGAEFILKLP</sequence>
<gene>
    <name evidence="11" type="ORF">SHALO_1502</name>
</gene>
<dbReference type="PATRIC" id="fig|1193502.14.peg.1524"/>
<proteinExistence type="predicted"/>
<feature type="transmembrane region" description="Helical" evidence="9">
    <location>
        <begin position="351"/>
        <end position="371"/>
    </location>
</feature>
<feature type="transmembrane region" description="Helical" evidence="9">
    <location>
        <begin position="172"/>
        <end position="190"/>
    </location>
</feature>
<evidence type="ECO:0000256" key="5">
    <source>
        <dbReference type="ARBA" id="ARBA00022741"/>
    </source>
</evidence>
<feature type="transmembrane region" description="Helical" evidence="9">
    <location>
        <begin position="197"/>
        <end position="218"/>
    </location>
</feature>
<evidence type="ECO:0000256" key="6">
    <source>
        <dbReference type="ARBA" id="ARBA00022777"/>
    </source>
</evidence>
<evidence type="ECO:0000256" key="1">
    <source>
        <dbReference type="ARBA" id="ARBA00000085"/>
    </source>
</evidence>
<keyword evidence="8" id="KW-0902">Two-component regulatory system</keyword>
<keyword evidence="3" id="KW-0597">Phosphoprotein</keyword>
<keyword evidence="9" id="KW-1133">Transmembrane helix</keyword>
<keyword evidence="9" id="KW-0812">Transmembrane</keyword>
<dbReference type="SUPFAM" id="SSF47384">
    <property type="entry name" value="Homodimeric domain of signal transducing histidine kinase"/>
    <property type="match status" value="1"/>
</dbReference>
<keyword evidence="9" id="KW-0472">Membrane</keyword>
<accession>A0A1D7TJV0</accession>
<dbReference type="CDD" id="cd00082">
    <property type="entry name" value="HisKA"/>
    <property type="match status" value="1"/>
</dbReference>
<keyword evidence="6 11" id="KW-0418">Kinase</keyword>
<feature type="domain" description="Histidine kinase" evidence="10">
    <location>
        <begin position="400"/>
        <end position="608"/>
    </location>
</feature>
<dbReference type="PANTHER" id="PTHR43065">
    <property type="entry name" value="SENSOR HISTIDINE KINASE"/>
    <property type="match status" value="1"/>
</dbReference>
<dbReference type="InterPro" id="IPR003594">
    <property type="entry name" value="HATPase_dom"/>
</dbReference>
<dbReference type="Gene3D" id="1.10.287.130">
    <property type="match status" value="1"/>
</dbReference>
<keyword evidence="12" id="KW-1185">Reference proteome</keyword>
<evidence type="ECO:0000256" key="2">
    <source>
        <dbReference type="ARBA" id="ARBA00012438"/>
    </source>
</evidence>
<reference evidence="12" key="1">
    <citation type="submission" date="2016-08" db="EMBL/GenBank/DDBJ databases">
        <title>Complete genome sequence of the organohalide-respiring Epsilonproteobacterium Sulfurospirillum halorespirans.</title>
        <authorList>
            <person name="Goris T."/>
            <person name="Zimmermann J."/>
            <person name="Schenz B."/>
            <person name="Lemos M."/>
            <person name="Hackermueller J."/>
            <person name="Diekert G."/>
        </authorList>
    </citation>
    <scope>NUCLEOTIDE SEQUENCE [LARGE SCALE GENOMIC DNA]</scope>
    <source>
        <strain>DSM 13726</strain>
        <strain evidence="12">PCE-M2</strain>
    </source>
</reference>
<dbReference type="InterPro" id="IPR036097">
    <property type="entry name" value="HisK_dim/P_sf"/>
</dbReference>
<dbReference type="GO" id="GO:0000155">
    <property type="term" value="F:phosphorelay sensor kinase activity"/>
    <property type="evidence" value="ECO:0007669"/>
    <property type="project" value="InterPro"/>
</dbReference>
<comment type="catalytic activity">
    <reaction evidence="1">
        <text>ATP + protein L-histidine = ADP + protein N-phospho-L-histidine.</text>
        <dbReference type="EC" id="2.7.13.3"/>
    </reaction>
</comment>
<dbReference type="Pfam" id="PF07695">
    <property type="entry name" value="7TMR-DISM_7TM"/>
    <property type="match status" value="1"/>
</dbReference>
<dbReference type="EMBL" id="CP017111">
    <property type="protein sequence ID" value="AOO65277.1"/>
    <property type="molecule type" value="Genomic_DNA"/>
</dbReference>
<evidence type="ECO:0000256" key="4">
    <source>
        <dbReference type="ARBA" id="ARBA00022679"/>
    </source>
</evidence>
<dbReference type="RefSeq" id="WP_069478036.1">
    <property type="nucleotide sequence ID" value="NZ_CP017111.1"/>
</dbReference>
<feature type="transmembrane region" description="Helical" evidence="9">
    <location>
        <begin position="230"/>
        <end position="250"/>
    </location>
</feature>
<keyword evidence="5" id="KW-0547">Nucleotide-binding</keyword>
<keyword evidence="4" id="KW-0808">Transferase</keyword>
<dbReference type="InterPro" id="IPR011623">
    <property type="entry name" value="7TMR_DISM_rcpt_extracell_dom1"/>
</dbReference>
<evidence type="ECO:0000313" key="12">
    <source>
        <dbReference type="Proteomes" id="UP000094609"/>
    </source>
</evidence>
<dbReference type="STRING" id="1193502.SHALO_1502"/>
<dbReference type="InterPro" id="IPR005467">
    <property type="entry name" value="His_kinase_dom"/>
</dbReference>
<dbReference type="GO" id="GO:0005524">
    <property type="term" value="F:ATP binding"/>
    <property type="evidence" value="ECO:0007669"/>
    <property type="project" value="UniProtKB-KW"/>
</dbReference>
<evidence type="ECO:0000256" key="3">
    <source>
        <dbReference type="ARBA" id="ARBA00022553"/>
    </source>
</evidence>
<evidence type="ECO:0000259" key="10">
    <source>
        <dbReference type="PROSITE" id="PS50109"/>
    </source>
</evidence>